<evidence type="ECO:0000313" key="5">
    <source>
        <dbReference type="EMBL" id="PSN71050.1"/>
    </source>
</evidence>
<keyword evidence="3" id="KW-0418">Kinase</keyword>
<evidence type="ECO:0000256" key="3">
    <source>
        <dbReference type="ARBA" id="ARBA00022777"/>
    </source>
</evidence>
<evidence type="ECO:0000256" key="4">
    <source>
        <dbReference type="ARBA" id="ARBA00022840"/>
    </source>
</evidence>
<dbReference type="InterPro" id="IPR006203">
    <property type="entry name" value="GHMP_knse_ATP-bd_CS"/>
</dbReference>
<keyword evidence="1" id="KW-0808">Transferase</keyword>
<dbReference type="AlphaFoldDB" id="A0A2T2P049"/>
<dbReference type="GO" id="GO:0005524">
    <property type="term" value="F:ATP binding"/>
    <property type="evidence" value="ECO:0007669"/>
    <property type="project" value="UniProtKB-KW"/>
</dbReference>
<accession>A0A2T2P049</accession>
<dbReference type="Proteomes" id="UP000240883">
    <property type="component" value="Unassembled WGS sequence"/>
</dbReference>
<organism evidence="5 6">
    <name type="scientific">Corynespora cassiicola Philippines</name>
    <dbReference type="NCBI Taxonomy" id="1448308"/>
    <lineage>
        <taxon>Eukaryota</taxon>
        <taxon>Fungi</taxon>
        <taxon>Dikarya</taxon>
        <taxon>Ascomycota</taxon>
        <taxon>Pezizomycotina</taxon>
        <taxon>Dothideomycetes</taxon>
        <taxon>Pleosporomycetidae</taxon>
        <taxon>Pleosporales</taxon>
        <taxon>Corynesporascaceae</taxon>
        <taxon>Corynespora</taxon>
    </lineage>
</organism>
<dbReference type="GO" id="GO:0016301">
    <property type="term" value="F:kinase activity"/>
    <property type="evidence" value="ECO:0007669"/>
    <property type="project" value="UniProtKB-KW"/>
</dbReference>
<proteinExistence type="predicted"/>
<evidence type="ECO:0000256" key="1">
    <source>
        <dbReference type="ARBA" id="ARBA00022679"/>
    </source>
</evidence>
<name>A0A2T2P049_CORCC</name>
<keyword evidence="6" id="KW-1185">Reference proteome</keyword>
<protein>
    <submittedName>
        <fullName evidence="5">Uncharacterized protein</fullName>
    </submittedName>
</protein>
<sequence length="131" mass="13188">MRQGELTIGSVSGVVAGDGSVPGAGLSSSGSLAVADGAIARGGEELGVGAGGLREEQKELSQDRVTDGVTVEAGAGGVVVVVEDEDEARLNGAEHRGVFIVGFSHGGLGWSTRGALTGRMGATYRSWRGRY</sequence>
<gene>
    <name evidence="5" type="ORF">BS50DRAFT_272282</name>
</gene>
<keyword evidence="2" id="KW-0547">Nucleotide-binding</keyword>
<evidence type="ECO:0000313" key="6">
    <source>
        <dbReference type="Proteomes" id="UP000240883"/>
    </source>
</evidence>
<evidence type="ECO:0000256" key="2">
    <source>
        <dbReference type="ARBA" id="ARBA00022741"/>
    </source>
</evidence>
<keyword evidence="4" id="KW-0067">ATP-binding</keyword>
<reference evidence="5 6" key="1">
    <citation type="journal article" date="2018" name="Front. Microbiol.">
        <title>Genome-Wide Analysis of Corynespora cassiicola Leaf Fall Disease Putative Effectors.</title>
        <authorList>
            <person name="Lopez D."/>
            <person name="Ribeiro S."/>
            <person name="Label P."/>
            <person name="Fumanal B."/>
            <person name="Venisse J.S."/>
            <person name="Kohler A."/>
            <person name="de Oliveira R.R."/>
            <person name="Labutti K."/>
            <person name="Lipzen A."/>
            <person name="Lail K."/>
            <person name="Bauer D."/>
            <person name="Ohm R.A."/>
            <person name="Barry K.W."/>
            <person name="Spatafora J."/>
            <person name="Grigoriev I.V."/>
            <person name="Martin F.M."/>
            <person name="Pujade-Renaud V."/>
        </authorList>
    </citation>
    <scope>NUCLEOTIDE SEQUENCE [LARGE SCALE GENOMIC DNA]</scope>
    <source>
        <strain evidence="5 6">Philippines</strain>
    </source>
</reference>
<dbReference type="EMBL" id="KZ678131">
    <property type="protein sequence ID" value="PSN71050.1"/>
    <property type="molecule type" value="Genomic_DNA"/>
</dbReference>
<dbReference type="PROSITE" id="PS00627">
    <property type="entry name" value="GHMP_KINASES_ATP"/>
    <property type="match status" value="1"/>
</dbReference>